<evidence type="ECO:0000313" key="1">
    <source>
        <dbReference type="EMBL" id="JAU10034.1"/>
    </source>
</evidence>
<proteinExistence type="predicted"/>
<name>A0A1J3CQH0_NOCCA</name>
<gene>
    <name evidence="1" type="ORF">GA_TR19291_c1_g1_i1_g.63072</name>
</gene>
<protein>
    <submittedName>
        <fullName evidence="1">Uncharacterized protein</fullName>
    </submittedName>
</protein>
<dbReference type="AlphaFoldDB" id="A0A1J3CQH0"/>
<dbReference type="EMBL" id="GEVI01022286">
    <property type="protein sequence ID" value="JAU10034.1"/>
    <property type="molecule type" value="Transcribed_RNA"/>
</dbReference>
<reference evidence="1" key="1">
    <citation type="submission" date="2016-07" db="EMBL/GenBank/DDBJ databases">
        <title>De novo transcriptome assembly of four accessions of the metal hyperaccumulator plant Noccaea caerulescens.</title>
        <authorList>
            <person name="Blande D."/>
            <person name="Halimaa P."/>
            <person name="Tervahauta A.I."/>
            <person name="Aarts M.G."/>
            <person name="Karenlampi S.O."/>
        </authorList>
    </citation>
    <scope>NUCLEOTIDE SEQUENCE</scope>
</reference>
<accession>A0A1J3CQH0</accession>
<organism evidence="1">
    <name type="scientific">Noccaea caerulescens</name>
    <name type="common">Alpine penny-cress</name>
    <name type="synonym">Thlaspi caerulescens</name>
    <dbReference type="NCBI Taxonomy" id="107243"/>
    <lineage>
        <taxon>Eukaryota</taxon>
        <taxon>Viridiplantae</taxon>
        <taxon>Streptophyta</taxon>
        <taxon>Embryophyta</taxon>
        <taxon>Tracheophyta</taxon>
        <taxon>Spermatophyta</taxon>
        <taxon>Magnoliopsida</taxon>
        <taxon>eudicotyledons</taxon>
        <taxon>Gunneridae</taxon>
        <taxon>Pentapetalae</taxon>
        <taxon>rosids</taxon>
        <taxon>malvids</taxon>
        <taxon>Brassicales</taxon>
        <taxon>Brassicaceae</taxon>
        <taxon>Coluteocarpeae</taxon>
        <taxon>Noccaea</taxon>
    </lineage>
</organism>
<sequence length="90" mass="9868">MECSSHDGVFRLKNLETTVALAERTVSRQEAIHELVESATPNNLNRKLSKCFFIILSSFSVHSLDGEAAFFQNVGDGLELCIGASRLSLP</sequence>